<dbReference type="Gene3D" id="3.40.50.720">
    <property type="entry name" value="NAD(P)-binding Rossmann-like Domain"/>
    <property type="match status" value="1"/>
</dbReference>
<evidence type="ECO:0000259" key="1">
    <source>
        <dbReference type="Pfam" id="PF13380"/>
    </source>
</evidence>
<organism evidence="2 3">
    <name type="scientific">Kluyveromyces dobzhanskii CBS 2104</name>
    <dbReference type="NCBI Taxonomy" id="1427455"/>
    <lineage>
        <taxon>Eukaryota</taxon>
        <taxon>Fungi</taxon>
        <taxon>Dikarya</taxon>
        <taxon>Ascomycota</taxon>
        <taxon>Saccharomycotina</taxon>
        <taxon>Saccharomycetes</taxon>
        <taxon>Saccharomycetales</taxon>
        <taxon>Saccharomycetaceae</taxon>
        <taxon>Kluyveromyces</taxon>
    </lineage>
</organism>
<dbReference type="InterPro" id="IPR003781">
    <property type="entry name" value="CoA-bd"/>
</dbReference>
<keyword evidence="3" id="KW-1185">Reference proteome</keyword>
<dbReference type="PANTHER" id="PTHR33303:SF2">
    <property type="entry name" value="COA-BINDING DOMAIN-CONTAINING PROTEIN"/>
    <property type="match status" value="1"/>
</dbReference>
<protein>
    <submittedName>
        <fullName evidence="2">WGS project CCBQ000000000 data, contig 00016</fullName>
    </submittedName>
</protein>
<name>A0A0A8L082_9SACH</name>
<dbReference type="PANTHER" id="PTHR33303">
    <property type="entry name" value="CYTOPLASMIC PROTEIN-RELATED"/>
    <property type="match status" value="1"/>
</dbReference>
<dbReference type="SUPFAM" id="SSF51735">
    <property type="entry name" value="NAD(P)-binding Rossmann-fold domains"/>
    <property type="match status" value="1"/>
</dbReference>
<dbReference type="Pfam" id="PF13380">
    <property type="entry name" value="CoA_binding_2"/>
    <property type="match status" value="1"/>
</dbReference>
<reference evidence="2 3" key="1">
    <citation type="submission" date="2014-03" db="EMBL/GenBank/DDBJ databases">
        <title>The genome of Kluyveromyces dobzhanskii.</title>
        <authorList>
            <person name="Nystedt B."/>
            <person name="Astrom S."/>
        </authorList>
    </citation>
    <scope>NUCLEOTIDE SEQUENCE [LARGE SCALE GENOMIC DNA]</scope>
    <source>
        <strain evidence="2 3">CBS 2104</strain>
    </source>
</reference>
<dbReference type="AlphaFoldDB" id="A0A0A8L082"/>
<comment type="caution">
    <text evidence="2">The sequence shown here is derived from an EMBL/GenBank/DDBJ whole genome shotgun (WGS) entry which is preliminary data.</text>
</comment>
<evidence type="ECO:0000313" key="3">
    <source>
        <dbReference type="Proteomes" id="UP000031516"/>
    </source>
</evidence>
<gene>
    <name evidence="2" type="ORF">KLDO_g549</name>
</gene>
<proteinExistence type="predicted"/>
<dbReference type="EMBL" id="CCBQ010000012">
    <property type="protein sequence ID" value="CDO92228.1"/>
    <property type="molecule type" value="Genomic_DNA"/>
</dbReference>
<sequence length="165" mass="18678">MVKQVLQDFFSSKRLYFVCGKVYEDMHFANRIVHWFAQHQLPVIPINPKGGTLDLSVDSVSKRFANPQVLNIEKSIADGLAHYGKADQIDGISVAFVTPPSVTLSILQQLENLPQPVVSAWFQPGSWDLDCVRYATEDLQIPEERVINDCLLIKGHQYHTKSELQ</sequence>
<dbReference type="InterPro" id="IPR036291">
    <property type="entry name" value="NAD(P)-bd_dom_sf"/>
</dbReference>
<accession>A0A0A8L082</accession>
<dbReference type="OrthoDB" id="5138418at2759"/>
<dbReference type="Proteomes" id="UP000031516">
    <property type="component" value="Unassembled WGS sequence"/>
</dbReference>
<feature type="domain" description="CoA-binding" evidence="1">
    <location>
        <begin position="16"/>
        <end position="155"/>
    </location>
</feature>
<evidence type="ECO:0000313" key="2">
    <source>
        <dbReference type="EMBL" id="CDO92228.1"/>
    </source>
</evidence>